<evidence type="ECO:0000313" key="3">
    <source>
        <dbReference type="Proteomes" id="UP000824205"/>
    </source>
</evidence>
<proteinExistence type="predicted"/>
<dbReference type="AlphaFoldDB" id="A0A9D1RD85"/>
<evidence type="ECO:0000256" key="1">
    <source>
        <dbReference type="SAM" id="Coils"/>
    </source>
</evidence>
<reference evidence="2" key="1">
    <citation type="journal article" date="2021" name="PeerJ">
        <title>Extensive microbial diversity within the chicken gut microbiome revealed by metagenomics and culture.</title>
        <authorList>
            <person name="Gilroy R."/>
            <person name="Ravi A."/>
            <person name="Getino M."/>
            <person name="Pursley I."/>
            <person name="Horton D.L."/>
            <person name="Alikhan N.F."/>
            <person name="Baker D."/>
            <person name="Gharbi K."/>
            <person name="Hall N."/>
            <person name="Watson M."/>
            <person name="Adriaenssens E.M."/>
            <person name="Foster-Nyarko E."/>
            <person name="Jarju S."/>
            <person name="Secka A."/>
            <person name="Antonio M."/>
            <person name="Oren A."/>
            <person name="Chaudhuri R.R."/>
            <person name="La Ragione R."/>
            <person name="Hildebrand F."/>
            <person name="Pallen M.J."/>
        </authorList>
    </citation>
    <scope>NUCLEOTIDE SEQUENCE</scope>
    <source>
        <strain evidence="2">421</strain>
    </source>
</reference>
<comment type="caution">
    <text evidence="2">The sequence shown here is derived from an EMBL/GenBank/DDBJ whole genome shotgun (WGS) entry which is preliminary data.</text>
</comment>
<feature type="coiled-coil region" evidence="1">
    <location>
        <begin position="17"/>
        <end position="86"/>
    </location>
</feature>
<sequence>MYLFFKEGCLTDNKSDIDVLKEQISRLMAALEDVNFECQRLEIINTNLDFQLKEANRELAQNIAVLQALEEENESLKRRAKELEKSE</sequence>
<organism evidence="2 3">
    <name type="scientific">Candidatus Eubacterium faecipullorum</name>
    <dbReference type="NCBI Taxonomy" id="2838571"/>
    <lineage>
        <taxon>Bacteria</taxon>
        <taxon>Bacillati</taxon>
        <taxon>Bacillota</taxon>
        <taxon>Clostridia</taxon>
        <taxon>Eubacteriales</taxon>
        <taxon>Eubacteriaceae</taxon>
        <taxon>Eubacterium</taxon>
    </lineage>
</organism>
<protein>
    <submittedName>
        <fullName evidence="2">Uncharacterized protein</fullName>
    </submittedName>
</protein>
<evidence type="ECO:0000313" key="2">
    <source>
        <dbReference type="EMBL" id="HIW85714.1"/>
    </source>
</evidence>
<reference evidence="2" key="2">
    <citation type="submission" date="2021-04" db="EMBL/GenBank/DDBJ databases">
        <authorList>
            <person name="Gilroy R."/>
        </authorList>
    </citation>
    <scope>NUCLEOTIDE SEQUENCE</scope>
    <source>
        <strain evidence="2">421</strain>
    </source>
</reference>
<keyword evidence="1" id="KW-0175">Coiled coil</keyword>
<dbReference type="EMBL" id="DXGE01000019">
    <property type="protein sequence ID" value="HIW85714.1"/>
    <property type="molecule type" value="Genomic_DNA"/>
</dbReference>
<gene>
    <name evidence="2" type="ORF">IAA48_04385</name>
</gene>
<name>A0A9D1RD85_9FIRM</name>
<dbReference type="Proteomes" id="UP000824205">
    <property type="component" value="Unassembled WGS sequence"/>
</dbReference>
<accession>A0A9D1RD85</accession>